<keyword evidence="12" id="KW-1015">Disulfide bond</keyword>
<dbReference type="InterPro" id="IPR043538">
    <property type="entry name" value="XYLT"/>
</dbReference>
<dbReference type="PANTHER" id="PTHR46025:SF3">
    <property type="entry name" value="XYLOSYLTRANSFERASE OXT"/>
    <property type="match status" value="1"/>
</dbReference>
<dbReference type="InterPro" id="IPR003406">
    <property type="entry name" value="Glyco_trans_14"/>
</dbReference>
<keyword evidence="7" id="KW-0256">Endoplasmic reticulum</keyword>
<dbReference type="GO" id="GO:0050650">
    <property type="term" value="P:chondroitin sulfate proteoglycan biosynthetic process"/>
    <property type="evidence" value="ECO:0007669"/>
    <property type="project" value="TreeGrafter"/>
</dbReference>
<reference evidence="15" key="1">
    <citation type="journal article" date="2021" name="PeerJ">
        <title>Extensive microbial diversity within the chicken gut microbiome revealed by metagenomics and culture.</title>
        <authorList>
            <person name="Gilroy R."/>
            <person name="Ravi A."/>
            <person name="Getino M."/>
            <person name="Pursley I."/>
            <person name="Horton D.L."/>
            <person name="Alikhan N.F."/>
            <person name="Baker D."/>
            <person name="Gharbi K."/>
            <person name="Hall N."/>
            <person name="Watson M."/>
            <person name="Adriaenssens E.M."/>
            <person name="Foster-Nyarko E."/>
            <person name="Jarju S."/>
            <person name="Secka A."/>
            <person name="Antonio M."/>
            <person name="Oren A."/>
            <person name="Chaudhuri R.R."/>
            <person name="La Ragione R."/>
            <person name="Hildebrand F."/>
            <person name="Pallen M.J."/>
        </authorList>
    </citation>
    <scope>NUCLEOTIDE SEQUENCE</scope>
    <source>
        <strain evidence="15">421</strain>
    </source>
</reference>
<dbReference type="AlphaFoldDB" id="A0A9D1RDB6"/>
<proteinExistence type="predicted"/>
<reference evidence="15" key="2">
    <citation type="submission" date="2021-04" db="EMBL/GenBank/DDBJ databases">
        <authorList>
            <person name="Gilroy R."/>
        </authorList>
    </citation>
    <scope>NUCLEOTIDE SEQUENCE</scope>
    <source>
        <strain evidence="15">421</strain>
    </source>
</reference>
<dbReference type="GO" id="GO:0030158">
    <property type="term" value="F:protein xylosyltransferase activity"/>
    <property type="evidence" value="ECO:0007669"/>
    <property type="project" value="InterPro"/>
</dbReference>
<keyword evidence="3" id="KW-0328">Glycosyltransferase</keyword>
<evidence type="ECO:0000256" key="13">
    <source>
        <dbReference type="ARBA" id="ARBA00023180"/>
    </source>
</evidence>
<evidence type="ECO:0000256" key="11">
    <source>
        <dbReference type="ARBA" id="ARBA00023136"/>
    </source>
</evidence>
<sequence length="290" mass="34161">MHAIMIIAHNQFDLLEKLIAALDDERNDIFVHIDAKVKNFDFERFKSIPAHSEIHFTQRVNVTWGDFGLVKAEMMLIDAAVKNESDHKKYSYYHLISGCDLPIKSNDEIHRFFEENNGKEFIHFSSDTVSSASVSRIRYYHFFRGKRTFIRKLLSYSVLQIEKLFGVNRLKKNNIRVQKGSEWFSITGDLARYIAGKMDRWEHVFRYSYCADEVFVQTIFVNSPYKDNLYMPNCNNDHLACVRLIDWKRGNPYVFRKDDFEMIRSSPAMFARKFSLDVDSDIVDMILNSN</sequence>
<evidence type="ECO:0000256" key="9">
    <source>
        <dbReference type="ARBA" id="ARBA00022989"/>
    </source>
</evidence>
<organism evidence="15 16">
    <name type="scientific">Candidatus Eubacterium faecipullorum</name>
    <dbReference type="NCBI Taxonomy" id="2838571"/>
    <lineage>
        <taxon>Bacteria</taxon>
        <taxon>Bacillati</taxon>
        <taxon>Bacillota</taxon>
        <taxon>Clostridia</taxon>
        <taxon>Eubacteriales</taxon>
        <taxon>Eubacteriaceae</taxon>
        <taxon>Eubacterium</taxon>
    </lineage>
</organism>
<keyword evidence="10" id="KW-0333">Golgi apparatus</keyword>
<evidence type="ECO:0000256" key="14">
    <source>
        <dbReference type="ARBA" id="ARBA00042865"/>
    </source>
</evidence>
<evidence type="ECO:0000256" key="8">
    <source>
        <dbReference type="ARBA" id="ARBA00022968"/>
    </source>
</evidence>
<dbReference type="Pfam" id="PF02485">
    <property type="entry name" value="Branch"/>
    <property type="match status" value="1"/>
</dbReference>
<evidence type="ECO:0000313" key="16">
    <source>
        <dbReference type="Proteomes" id="UP000824205"/>
    </source>
</evidence>
<evidence type="ECO:0000256" key="10">
    <source>
        <dbReference type="ARBA" id="ARBA00023034"/>
    </source>
</evidence>
<dbReference type="GO" id="GO:0016020">
    <property type="term" value="C:membrane"/>
    <property type="evidence" value="ECO:0007669"/>
    <property type="project" value="InterPro"/>
</dbReference>
<evidence type="ECO:0000256" key="12">
    <source>
        <dbReference type="ARBA" id="ARBA00023157"/>
    </source>
</evidence>
<name>A0A9D1RDB6_9FIRM</name>
<keyword evidence="13" id="KW-0325">Glycoprotein</keyword>
<evidence type="ECO:0000256" key="7">
    <source>
        <dbReference type="ARBA" id="ARBA00022824"/>
    </source>
</evidence>
<dbReference type="PANTHER" id="PTHR46025">
    <property type="entry name" value="XYLOSYLTRANSFERASE OXT"/>
    <property type="match status" value="1"/>
</dbReference>
<keyword evidence="5" id="KW-0812">Transmembrane</keyword>
<keyword evidence="9" id="KW-1133">Transmembrane helix</keyword>
<keyword evidence="8" id="KW-0735">Signal-anchor</keyword>
<evidence type="ECO:0000256" key="3">
    <source>
        <dbReference type="ARBA" id="ARBA00022676"/>
    </source>
</evidence>
<evidence type="ECO:0000256" key="4">
    <source>
        <dbReference type="ARBA" id="ARBA00022679"/>
    </source>
</evidence>
<dbReference type="GO" id="GO:0015012">
    <property type="term" value="P:heparan sulfate proteoglycan biosynthetic process"/>
    <property type="evidence" value="ECO:0007669"/>
    <property type="project" value="TreeGrafter"/>
</dbReference>
<accession>A0A9D1RDB6</accession>
<dbReference type="EMBL" id="DXGE01000012">
    <property type="protein sequence ID" value="HIW85502.1"/>
    <property type="molecule type" value="Genomic_DNA"/>
</dbReference>
<evidence type="ECO:0000313" key="15">
    <source>
        <dbReference type="EMBL" id="HIW85502.1"/>
    </source>
</evidence>
<keyword evidence="4" id="KW-0808">Transferase</keyword>
<comment type="caution">
    <text evidence="15">The sequence shown here is derived from an EMBL/GenBank/DDBJ whole genome shotgun (WGS) entry which is preliminary data.</text>
</comment>
<gene>
    <name evidence="15" type="ORF">IAA48_03310</name>
</gene>
<comment type="subcellular location">
    <subcellularLocation>
        <location evidence="2">Endoplasmic reticulum membrane</location>
        <topology evidence="2">Single-pass type II membrane protein</topology>
    </subcellularLocation>
    <subcellularLocation>
        <location evidence="1">Golgi apparatus membrane</location>
        <topology evidence="1">Single-pass type II membrane protein</topology>
    </subcellularLocation>
</comment>
<evidence type="ECO:0000256" key="1">
    <source>
        <dbReference type="ARBA" id="ARBA00004323"/>
    </source>
</evidence>
<keyword evidence="11" id="KW-0472">Membrane</keyword>
<evidence type="ECO:0000256" key="5">
    <source>
        <dbReference type="ARBA" id="ARBA00022692"/>
    </source>
</evidence>
<dbReference type="Proteomes" id="UP000824205">
    <property type="component" value="Unassembled WGS sequence"/>
</dbReference>
<keyword evidence="6" id="KW-0479">Metal-binding</keyword>
<evidence type="ECO:0000256" key="2">
    <source>
        <dbReference type="ARBA" id="ARBA00004648"/>
    </source>
</evidence>
<protein>
    <recommendedName>
        <fullName evidence="14">Peptide O-xylosyltransferase</fullName>
    </recommendedName>
</protein>
<evidence type="ECO:0000256" key="6">
    <source>
        <dbReference type="ARBA" id="ARBA00022723"/>
    </source>
</evidence>
<dbReference type="GO" id="GO:0046872">
    <property type="term" value="F:metal ion binding"/>
    <property type="evidence" value="ECO:0007669"/>
    <property type="project" value="UniProtKB-KW"/>
</dbReference>